<dbReference type="InterPro" id="IPR005829">
    <property type="entry name" value="Sugar_transporter_CS"/>
</dbReference>
<dbReference type="AlphaFoldDB" id="A0ABD0Y7V3"/>
<dbReference type="PROSITE" id="PS00216">
    <property type="entry name" value="SUGAR_TRANSPORT_1"/>
    <property type="match status" value="1"/>
</dbReference>
<feature type="transmembrane region" description="Helical" evidence="6">
    <location>
        <begin position="167"/>
        <end position="190"/>
    </location>
</feature>
<feature type="transmembrane region" description="Helical" evidence="6">
    <location>
        <begin position="134"/>
        <end position="155"/>
    </location>
</feature>
<sequence>MESLKTLVPQPGQDKVASEGSVKVLPGVRQKRGSSLRQVLAALSANIGTINTGMAFGFSAVTIPQLQSPDSAMRITDDQASWIASLSAVTTPIGCILSGYLMDVLGRKRILVFTQLPMILGWLLIGSANSVGMIYAGRLLVGLGSGMVGAPARVYTCESTQPHLRGMLSALASVGVSLGVTVEYALGALFDWKTMAFLSSSVPMLALITGCLLPESPSWLVSVGKNDECKASLSRLPIKPFIILALYFLIYQFSGVNPVTFYAVEVFKDSGATMNVYLLTVILGLVRLFFTVVGCVLMRRCGRRPLTFISSIGCGLSMVGLGTYMCYALGWEIPQATWFPVFCIMFFTATSTIGYLVVPWVMIGEVYPTQVRGIIGGMTTCVGHFCVFIVVKTFPMMQKTITKYGTFWLYGGISLAGTFFFYFCLPETKGRTLQEIEDYFSGRTKTLAKPKQKDQLAAASKNHPVIVKAQKGDSMS</sequence>
<dbReference type="InterPro" id="IPR036259">
    <property type="entry name" value="MFS_trans_sf"/>
</dbReference>
<feature type="transmembrane region" description="Helical" evidence="6">
    <location>
        <begin position="81"/>
        <end position="101"/>
    </location>
</feature>
<dbReference type="GO" id="GO:0016020">
    <property type="term" value="C:membrane"/>
    <property type="evidence" value="ECO:0007669"/>
    <property type="project" value="UniProtKB-SubCell"/>
</dbReference>
<proteinExistence type="predicted"/>
<comment type="subcellular location">
    <subcellularLocation>
        <location evidence="1">Membrane</location>
        <topology evidence="1">Multi-pass membrane protein</topology>
    </subcellularLocation>
</comment>
<feature type="transmembrane region" description="Helical" evidence="6">
    <location>
        <begin position="39"/>
        <end position="61"/>
    </location>
</feature>
<reference evidence="8 9" key="1">
    <citation type="submission" date="2024-07" db="EMBL/GenBank/DDBJ databases">
        <title>Chromosome-level genome assembly of the water stick insect Ranatra chinensis (Heteroptera: Nepidae).</title>
        <authorList>
            <person name="Liu X."/>
        </authorList>
    </citation>
    <scope>NUCLEOTIDE SEQUENCE [LARGE SCALE GENOMIC DNA]</scope>
    <source>
        <strain evidence="8">Cailab_2021Rc</strain>
        <tissue evidence="8">Muscle</tissue>
    </source>
</reference>
<feature type="transmembrane region" description="Helical" evidence="6">
    <location>
        <begin position="407"/>
        <end position="425"/>
    </location>
</feature>
<evidence type="ECO:0000256" key="5">
    <source>
        <dbReference type="SAM" id="MobiDB-lite"/>
    </source>
</evidence>
<dbReference type="PROSITE" id="PS50850">
    <property type="entry name" value="MFS"/>
    <property type="match status" value="1"/>
</dbReference>
<evidence type="ECO:0000256" key="1">
    <source>
        <dbReference type="ARBA" id="ARBA00004141"/>
    </source>
</evidence>
<dbReference type="EMBL" id="JBFDAA010000012">
    <property type="protein sequence ID" value="KAL1123460.1"/>
    <property type="molecule type" value="Genomic_DNA"/>
</dbReference>
<dbReference type="InterPro" id="IPR003663">
    <property type="entry name" value="Sugar/inositol_transpt"/>
</dbReference>
<evidence type="ECO:0000259" key="7">
    <source>
        <dbReference type="PROSITE" id="PS50850"/>
    </source>
</evidence>
<dbReference type="PROSITE" id="PS00217">
    <property type="entry name" value="SUGAR_TRANSPORT_2"/>
    <property type="match status" value="1"/>
</dbReference>
<keyword evidence="4 6" id="KW-0472">Membrane</keyword>
<evidence type="ECO:0000313" key="8">
    <source>
        <dbReference type="EMBL" id="KAL1123460.1"/>
    </source>
</evidence>
<feature type="transmembrane region" description="Helical" evidence="6">
    <location>
        <begin position="276"/>
        <end position="297"/>
    </location>
</feature>
<dbReference type="Pfam" id="PF00083">
    <property type="entry name" value="Sugar_tr"/>
    <property type="match status" value="2"/>
</dbReference>
<feature type="transmembrane region" description="Helical" evidence="6">
    <location>
        <begin position="241"/>
        <end position="264"/>
    </location>
</feature>
<protein>
    <recommendedName>
        <fullName evidence="7">Major facilitator superfamily (MFS) profile domain-containing protein</fullName>
    </recommendedName>
</protein>
<feature type="region of interest" description="Disordered" evidence="5">
    <location>
        <begin position="454"/>
        <end position="476"/>
    </location>
</feature>
<gene>
    <name evidence="8" type="ORF">AAG570_002540</name>
</gene>
<keyword evidence="2 6" id="KW-0812">Transmembrane</keyword>
<keyword evidence="3 6" id="KW-1133">Transmembrane helix</keyword>
<dbReference type="InterPro" id="IPR020846">
    <property type="entry name" value="MFS_dom"/>
</dbReference>
<organism evidence="8 9">
    <name type="scientific">Ranatra chinensis</name>
    <dbReference type="NCBI Taxonomy" id="642074"/>
    <lineage>
        <taxon>Eukaryota</taxon>
        <taxon>Metazoa</taxon>
        <taxon>Ecdysozoa</taxon>
        <taxon>Arthropoda</taxon>
        <taxon>Hexapoda</taxon>
        <taxon>Insecta</taxon>
        <taxon>Pterygota</taxon>
        <taxon>Neoptera</taxon>
        <taxon>Paraneoptera</taxon>
        <taxon>Hemiptera</taxon>
        <taxon>Heteroptera</taxon>
        <taxon>Panheteroptera</taxon>
        <taxon>Nepomorpha</taxon>
        <taxon>Nepidae</taxon>
        <taxon>Ranatrinae</taxon>
        <taxon>Ranatra</taxon>
    </lineage>
</organism>
<dbReference type="SUPFAM" id="SSF103473">
    <property type="entry name" value="MFS general substrate transporter"/>
    <property type="match status" value="1"/>
</dbReference>
<feature type="transmembrane region" description="Helical" evidence="6">
    <location>
        <begin position="374"/>
        <end position="395"/>
    </location>
</feature>
<name>A0ABD0Y7V3_9HEMI</name>
<dbReference type="PANTHER" id="PTHR48021">
    <property type="match status" value="1"/>
</dbReference>
<evidence type="ECO:0000256" key="3">
    <source>
        <dbReference type="ARBA" id="ARBA00022989"/>
    </source>
</evidence>
<feature type="transmembrane region" description="Helical" evidence="6">
    <location>
        <begin position="110"/>
        <end position="128"/>
    </location>
</feature>
<dbReference type="InterPro" id="IPR050549">
    <property type="entry name" value="MFS_Trehalose_Transporter"/>
</dbReference>
<dbReference type="Proteomes" id="UP001558652">
    <property type="component" value="Unassembled WGS sequence"/>
</dbReference>
<feature type="transmembrane region" description="Helical" evidence="6">
    <location>
        <begin position="337"/>
        <end position="362"/>
    </location>
</feature>
<dbReference type="InterPro" id="IPR005828">
    <property type="entry name" value="MFS_sugar_transport-like"/>
</dbReference>
<feature type="transmembrane region" description="Helical" evidence="6">
    <location>
        <begin position="309"/>
        <end position="331"/>
    </location>
</feature>
<feature type="transmembrane region" description="Helical" evidence="6">
    <location>
        <begin position="202"/>
        <end position="221"/>
    </location>
</feature>
<keyword evidence="9" id="KW-1185">Reference proteome</keyword>
<feature type="domain" description="Major facilitator superfamily (MFS) profile" evidence="7">
    <location>
        <begin position="41"/>
        <end position="429"/>
    </location>
</feature>
<dbReference type="PANTHER" id="PTHR48021:SF7">
    <property type="entry name" value="RH09188P"/>
    <property type="match status" value="1"/>
</dbReference>
<accession>A0ABD0Y7V3</accession>
<dbReference type="PRINTS" id="PR00171">
    <property type="entry name" value="SUGRTRNSPORT"/>
</dbReference>
<evidence type="ECO:0000256" key="4">
    <source>
        <dbReference type="ARBA" id="ARBA00023136"/>
    </source>
</evidence>
<comment type="caution">
    <text evidence="8">The sequence shown here is derived from an EMBL/GenBank/DDBJ whole genome shotgun (WGS) entry which is preliminary data.</text>
</comment>
<evidence type="ECO:0000256" key="6">
    <source>
        <dbReference type="SAM" id="Phobius"/>
    </source>
</evidence>
<evidence type="ECO:0000313" key="9">
    <source>
        <dbReference type="Proteomes" id="UP001558652"/>
    </source>
</evidence>
<evidence type="ECO:0000256" key="2">
    <source>
        <dbReference type="ARBA" id="ARBA00022692"/>
    </source>
</evidence>
<dbReference type="Gene3D" id="1.20.1250.20">
    <property type="entry name" value="MFS general substrate transporter like domains"/>
    <property type="match status" value="2"/>
</dbReference>